<feature type="non-terminal residue" evidence="2">
    <location>
        <position position="1"/>
    </location>
</feature>
<comment type="caution">
    <text evidence="2">The sequence shown here is derived from an EMBL/GenBank/DDBJ whole genome shotgun (WGS) entry which is preliminary data.</text>
</comment>
<feature type="region of interest" description="Disordered" evidence="1">
    <location>
        <begin position="30"/>
        <end position="54"/>
    </location>
</feature>
<proteinExistence type="predicted"/>
<feature type="region of interest" description="Disordered" evidence="1">
    <location>
        <begin position="278"/>
        <end position="388"/>
    </location>
</feature>
<gene>
    <name evidence="2" type="ORF">LCGC14_1655880</name>
</gene>
<name>A0A0F9HW34_9ZZZZ</name>
<protein>
    <submittedName>
        <fullName evidence="2">Uncharacterized protein</fullName>
    </submittedName>
</protein>
<sequence length="388" mass="40395">LSIAGILGSSRDPRAEANQAFAAVSPLEQFFQSPQERPPGGVRGGVPATLTPEQESVFPREEEVAAAQARMGGIESALPGAGGAILGGIRQGGRFVGGLGARVGQQLGKLPGGEALGEFSDELLEVIERQRAAERVAKAPLPARAITGLAQFGTEIAAIPGASKLLALRAPRAATAAGRIAKTSLGEGAKFSALESGLSLLEGESPEEAASRGRVGFVAGITIGGVLKGAGEVLTRKAPERAAQAILERNRAIARQNLAETAELGEKVRPKIQRLREAEGPVEVKPPEKPLSLLGEAPQHIDPATGGIRGHGRPQPPGTRPSLADEPKQHFDELGQIRGRGRDQPPSLAALLRSEQGGIRARPDPLETRVGPTPTLTAYPEPNQRWGT</sequence>
<evidence type="ECO:0000313" key="2">
    <source>
        <dbReference type="EMBL" id="KKM19417.1"/>
    </source>
</evidence>
<dbReference type="EMBL" id="LAZR01013991">
    <property type="protein sequence ID" value="KKM19417.1"/>
    <property type="molecule type" value="Genomic_DNA"/>
</dbReference>
<evidence type="ECO:0000256" key="1">
    <source>
        <dbReference type="SAM" id="MobiDB-lite"/>
    </source>
</evidence>
<dbReference type="AlphaFoldDB" id="A0A0F9HW34"/>
<organism evidence="2">
    <name type="scientific">marine sediment metagenome</name>
    <dbReference type="NCBI Taxonomy" id="412755"/>
    <lineage>
        <taxon>unclassified sequences</taxon>
        <taxon>metagenomes</taxon>
        <taxon>ecological metagenomes</taxon>
    </lineage>
</organism>
<feature type="compositionally biased region" description="Basic and acidic residues" evidence="1">
    <location>
        <begin position="323"/>
        <end position="343"/>
    </location>
</feature>
<accession>A0A0F9HW34</accession>
<reference evidence="2" key="1">
    <citation type="journal article" date="2015" name="Nature">
        <title>Complex archaea that bridge the gap between prokaryotes and eukaryotes.</title>
        <authorList>
            <person name="Spang A."/>
            <person name="Saw J.H."/>
            <person name="Jorgensen S.L."/>
            <person name="Zaremba-Niedzwiedzka K."/>
            <person name="Martijn J."/>
            <person name="Lind A.E."/>
            <person name="van Eijk R."/>
            <person name="Schleper C."/>
            <person name="Guy L."/>
            <person name="Ettema T.J."/>
        </authorList>
    </citation>
    <scope>NUCLEOTIDE SEQUENCE</scope>
</reference>